<evidence type="ECO:0000313" key="2">
    <source>
        <dbReference type="Proteomes" id="UP001054945"/>
    </source>
</evidence>
<dbReference type="EMBL" id="BPLR01013507">
    <property type="protein sequence ID" value="GIY61733.1"/>
    <property type="molecule type" value="Genomic_DNA"/>
</dbReference>
<evidence type="ECO:0000313" key="1">
    <source>
        <dbReference type="EMBL" id="GIY61733.1"/>
    </source>
</evidence>
<gene>
    <name evidence="1" type="ORF">CEXT_45491</name>
</gene>
<keyword evidence="2" id="KW-1185">Reference proteome</keyword>
<name>A0AAV4UVK3_CAEEX</name>
<proteinExistence type="predicted"/>
<reference evidence="1 2" key="1">
    <citation type="submission" date="2021-06" db="EMBL/GenBank/DDBJ databases">
        <title>Caerostris extrusa draft genome.</title>
        <authorList>
            <person name="Kono N."/>
            <person name="Arakawa K."/>
        </authorList>
    </citation>
    <scope>NUCLEOTIDE SEQUENCE [LARGE SCALE GENOMIC DNA]</scope>
</reference>
<accession>A0AAV4UVK3</accession>
<dbReference type="Proteomes" id="UP001054945">
    <property type="component" value="Unassembled WGS sequence"/>
</dbReference>
<protein>
    <submittedName>
        <fullName evidence="1">Uncharacterized protein</fullName>
    </submittedName>
</protein>
<dbReference type="AlphaFoldDB" id="A0AAV4UVK3"/>
<organism evidence="1 2">
    <name type="scientific">Caerostris extrusa</name>
    <name type="common">Bark spider</name>
    <name type="synonym">Caerostris bankana</name>
    <dbReference type="NCBI Taxonomy" id="172846"/>
    <lineage>
        <taxon>Eukaryota</taxon>
        <taxon>Metazoa</taxon>
        <taxon>Ecdysozoa</taxon>
        <taxon>Arthropoda</taxon>
        <taxon>Chelicerata</taxon>
        <taxon>Arachnida</taxon>
        <taxon>Araneae</taxon>
        <taxon>Araneomorphae</taxon>
        <taxon>Entelegynae</taxon>
        <taxon>Araneoidea</taxon>
        <taxon>Araneidae</taxon>
        <taxon>Caerostris</taxon>
    </lineage>
</organism>
<comment type="caution">
    <text evidence="1">The sequence shown here is derived from an EMBL/GenBank/DDBJ whole genome shotgun (WGS) entry which is preliminary data.</text>
</comment>
<sequence>MITIFLRVVASYNVTWVILTHSLQKQGMGWPLHTFTKKVVFDRGRNGAVLTAVQIVSVTLPPSMLSSGLRFGEYFMSSDTEMGS</sequence>